<evidence type="ECO:0000256" key="4">
    <source>
        <dbReference type="ARBA" id="ARBA00022825"/>
    </source>
</evidence>
<dbReference type="CDD" id="cd03129">
    <property type="entry name" value="GAT1_Peptidase_E_like"/>
    <property type="match status" value="1"/>
</dbReference>
<dbReference type="AlphaFoldDB" id="A0A940SHR3"/>
<dbReference type="SUPFAM" id="SSF52317">
    <property type="entry name" value="Class I glutamine amidotransferase-like"/>
    <property type="match status" value="1"/>
</dbReference>
<keyword evidence="6" id="KW-1185">Reference proteome</keyword>
<dbReference type="EMBL" id="JAGIYQ010000001">
    <property type="protein sequence ID" value="MBP0723766.1"/>
    <property type="molecule type" value="Genomic_DNA"/>
</dbReference>
<evidence type="ECO:0000256" key="1">
    <source>
        <dbReference type="ARBA" id="ARBA00006534"/>
    </source>
</evidence>
<dbReference type="Pfam" id="PF03575">
    <property type="entry name" value="Peptidase_S51"/>
    <property type="match status" value="1"/>
</dbReference>
<accession>A0A940SHR3</accession>
<dbReference type="RefSeq" id="WP_209401478.1">
    <property type="nucleotide sequence ID" value="NZ_JAGIYQ010000001.1"/>
</dbReference>
<dbReference type="InterPro" id="IPR029062">
    <property type="entry name" value="Class_I_gatase-like"/>
</dbReference>
<protein>
    <submittedName>
        <fullName evidence="5">Type 1 glutamine amidotransferase-like domain-containing protein</fullName>
    </submittedName>
</protein>
<dbReference type="InterPro" id="IPR005320">
    <property type="entry name" value="Peptidase_S51"/>
</dbReference>
<organism evidence="5 6">
    <name type="scientific">Gottfriedia endophytica</name>
    <dbReference type="NCBI Taxonomy" id="2820819"/>
    <lineage>
        <taxon>Bacteria</taxon>
        <taxon>Bacillati</taxon>
        <taxon>Bacillota</taxon>
        <taxon>Bacilli</taxon>
        <taxon>Bacillales</taxon>
        <taxon>Bacillaceae</taxon>
        <taxon>Gottfriedia</taxon>
    </lineage>
</organism>
<comment type="caution">
    <text evidence="5">The sequence shown here is derived from an EMBL/GenBank/DDBJ whole genome shotgun (WGS) entry which is preliminary data.</text>
</comment>
<gene>
    <name evidence="5" type="ORF">J5Y03_01050</name>
</gene>
<comment type="similarity">
    <text evidence="1">Belongs to the peptidase S51 family.</text>
</comment>
<reference evidence="5" key="1">
    <citation type="submission" date="2021-04" db="EMBL/GenBank/DDBJ databases">
        <title>Genome seq and assembly of Bacillus sp.</title>
        <authorList>
            <person name="Chhetri G."/>
        </authorList>
    </citation>
    <scope>NUCLEOTIDE SEQUENCE</scope>
    <source>
        <strain evidence="5">RG28</strain>
    </source>
</reference>
<name>A0A940SHR3_9BACI</name>
<dbReference type="PANTHER" id="PTHR20842:SF0">
    <property type="entry name" value="ALPHA-ASPARTYL DIPEPTIDASE"/>
    <property type="match status" value="1"/>
</dbReference>
<keyword evidence="3" id="KW-0378">Hydrolase</keyword>
<evidence type="ECO:0000256" key="2">
    <source>
        <dbReference type="ARBA" id="ARBA00022670"/>
    </source>
</evidence>
<dbReference type="PANTHER" id="PTHR20842">
    <property type="entry name" value="PROTEASE S51 ALPHA-ASPARTYL DIPEPTIDASE"/>
    <property type="match status" value="1"/>
</dbReference>
<evidence type="ECO:0000313" key="6">
    <source>
        <dbReference type="Proteomes" id="UP000682134"/>
    </source>
</evidence>
<dbReference type="Proteomes" id="UP000682134">
    <property type="component" value="Unassembled WGS sequence"/>
</dbReference>
<dbReference type="GO" id="GO:0008236">
    <property type="term" value="F:serine-type peptidase activity"/>
    <property type="evidence" value="ECO:0007669"/>
    <property type="project" value="UniProtKB-KW"/>
</dbReference>
<keyword evidence="2" id="KW-0645">Protease</keyword>
<evidence type="ECO:0000313" key="5">
    <source>
        <dbReference type="EMBL" id="MBP0723766.1"/>
    </source>
</evidence>
<keyword evidence="5" id="KW-0315">Glutamine amidotransferase</keyword>
<evidence type="ECO:0000256" key="3">
    <source>
        <dbReference type="ARBA" id="ARBA00022801"/>
    </source>
</evidence>
<proteinExistence type="inferred from homology"/>
<sequence>MKNRHLFLFGGGPPFTSILGNKFAELSSTKEHKIAILFIETSDSEKYLPIYTSVLKQQGLNNFVFLPLSLTPSATFLEELRTCSGIVIGGGNTELYQNYLMESSIGHHIKTVYNEGIPVAGFSAGALVSLKNCVVQSKNDPLFLEGLGLLNDCLIQVHFSSTDEESLKSALIETNSAIGYGISENSGIYFENETLSLTEGTIHPIELNYQNK</sequence>
<keyword evidence="4" id="KW-0720">Serine protease</keyword>
<dbReference type="Gene3D" id="3.40.50.880">
    <property type="match status" value="1"/>
</dbReference>
<dbReference type="GO" id="GO:0006508">
    <property type="term" value="P:proteolysis"/>
    <property type="evidence" value="ECO:0007669"/>
    <property type="project" value="UniProtKB-KW"/>
</dbReference>